<dbReference type="AlphaFoldDB" id="A0AAN9YAA0"/>
<comment type="caution">
    <text evidence="2">The sequence shown here is derived from an EMBL/GenBank/DDBJ whole genome shotgun (WGS) entry which is preliminary data.</text>
</comment>
<evidence type="ECO:0000256" key="1">
    <source>
        <dbReference type="SAM" id="MobiDB-lite"/>
    </source>
</evidence>
<dbReference type="Proteomes" id="UP001367676">
    <property type="component" value="Unassembled WGS sequence"/>
</dbReference>
<accession>A0AAN9YAA0</accession>
<evidence type="ECO:0000313" key="3">
    <source>
        <dbReference type="Proteomes" id="UP001367676"/>
    </source>
</evidence>
<gene>
    <name evidence="2" type="ORF">V9T40_003289</name>
</gene>
<reference evidence="2 3" key="1">
    <citation type="submission" date="2024-03" db="EMBL/GenBank/DDBJ databases">
        <title>Adaptation during the transition from Ophiocordyceps entomopathogen to insect associate is accompanied by gene loss and intensified selection.</title>
        <authorList>
            <person name="Ward C.M."/>
            <person name="Onetto C.A."/>
            <person name="Borneman A.R."/>
        </authorList>
    </citation>
    <scope>NUCLEOTIDE SEQUENCE [LARGE SCALE GENOMIC DNA]</scope>
    <source>
        <strain evidence="2">AWRI1</strain>
        <tissue evidence="2">Single Adult Female</tissue>
    </source>
</reference>
<keyword evidence="3" id="KW-1185">Reference proteome</keyword>
<feature type="region of interest" description="Disordered" evidence="1">
    <location>
        <begin position="41"/>
        <end position="68"/>
    </location>
</feature>
<dbReference type="EMBL" id="JBBCAQ010000006">
    <property type="protein sequence ID" value="KAK7603290.1"/>
    <property type="molecule type" value="Genomic_DNA"/>
</dbReference>
<organism evidence="2 3">
    <name type="scientific">Parthenolecanium corni</name>
    <dbReference type="NCBI Taxonomy" id="536013"/>
    <lineage>
        <taxon>Eukaryota</taxon>
        <taxon>Metazoa</taxon>
        <taxon>Ecdysozoa</taxon>
        <taxon>Arthropoda</taxon>
        <taxon>Hexapoda</taxon>
        <taxon>Insecta</taxon>
        <taxon>Pterygota</taxon>
        <taxon>Neoptera</taxon>
        <taxon>Paraneoptera</taxon>
        <taxon>Hemiptera</taxon>
        <taxon>Sternorrhyncha</taxon>
        <taxon>Coccoidea</taxon>
        <taxon>Coccidae</taxon>
        <taxon>Parthenolecanium</taxon>
    </lineage>
</organism>
<evidence type="ECO:0000313" key="2">
    <source>
        <dbReference type="EMBL" id="KAK7603290.1"/>
    </source>
</evidence>
<sequence>MWITAEHLPADRNRSLWFSIYEPRPTLLLLVHLSFVFENLQPPAPSDHPPKPEPAFRQNDVEQKGGCSGGCDENKGCATCVHIQKRTSFGIVKKKEEGNPAKVD</sequence>
<name>A0AAN9YAA0_9HEMI</name>
<proteinExistence type="predicted"/>
<protein>
    <submittedName>
        <fullName evidence="2">Uncharacterized protein</fullName>
    </submittedName>
</protein>